<evidence type="ECO:0000313" key="2">
    <source>
        <dbReference type="Proteomes" id="UP001500889"/>
    </source>
</evidence>
<dbReference type="EMBL" id="AP029263">
    <property type="protein sequence ID" value="BFF89542.1"/>
    <property type="molecule type" value="Genomic_DNA"/>
</dbReference>
<evidence type="ECO:0000313" key="1">
    <source>
        <dbReference type="EMBL" id="BFF89542.1"/>
    </source>
</evidence>
<sequence length="566" mass="65782">MTTHSVMSEIRAPPAGIVPHLKPWEVITWSQEQLGGIYSDWGLNFSRHQRYSNSIQYLNNSLYINEGDTTALMRRCKVERMKGMAPEALMDCTQADAILGWSIPPVVNPHVRLEISDALYESNRFEDTKMNLHSHLGLFSGAQAKPSINRLDVVDENFKDMLRDDTTPAVHRLLSRMERHRASQPKPIKDDCDVVSILETPKVFVSPLEQARRKRCFNIYNQTYLDKCWVDMAYLKKLRSNPNVLPQQAKRSTPYLRNLMDTNYASARNLTKMLQARCPMYAKFSQRYPNEELYNKQKEESLYRIQYQTRRNMFKILRSIRQLIRVGSLDKLSTFIEEVMGDYVTIKTHRTMPWKFEFINEVYNYLGLARINEYKIPSDTTVLQGKQRLLTLFGLPQESSMVPKEKQKQSKTMNVRRTDLTDPKSELFKKLSARYESRMRFAKYPIERAYLLHELAQAHLNNNSFNMAVSLARKAMEEATRCNSIVWSFLSLIVICKAHAIVEKVEHQKDVLGEAFELAKRMKNLDLCLFIDICMKVNAEELSIKRMATRRSGVRSGREASEEGSE</sequence>
<proteinExistence type="predicted"/>
<gene>
    <name evidence="1" type="ORF">DMAD_08280</name>
</gene>
<dbReference type="InterPro" id="IPR011990">
    <property type="entry name" value="TPR-like_helical_dom_sf"/>
</dbReference>
<dbReference type="AlphaFoldDB" id="A0AAU9F7N0"/>
<keyword evidence="2" id="KW-1185">Reference proteome</keyword>
<name>A0AAU9F7N0_DROMD</name>
<reference evidence="1 2" key="1">
    <citation type="submission" date="2024-02" db="EMBL/GenBank/DDBJ databases">
        <title>A chromosome-level genome assembly of Drosophila madeirensis, a fruit fly species endemic to Madeira island.</title>
        <authorList>
            <person name="Tomihara K."/>
            <person name="Llopart A."/>
            <person name="Yamamoto D."/>
        </authorList>
    </citation>
    <scope>NUCLEOTIDE SEQUENCE [LARGE SCALE GENOMIC DNA]</scope>
    <source>
        <strain evidence="1 2">RF1</strain>
    </source>
</reference>
<dbReference type="PANTHER" id="PTHR21391">
    <property type="entry name" value="AT04489P-RELATED"/>
    <property type="match status" value="1"/>
</dbReference>
<accession>A0AAU9F7N0</accession>
<dbReference type="Proteomes" id="UP001500889">
    <property type="component" value="Chromosome O"/>
</dbReference>
<protein>
    <submittedName>
        <fullName evidence="1">Uncharacterized protein</fullName>
    </submittedName>
</protein>
<organism evidence="1 2">
    <name type="scientific">Drosophila madeirensis</name>
    <name type="common">Fruit fly</name>
    <dbReference type="NCBI Taxonomy" id="30013"/>
    <lineage>
        <taxon>Eukaryota</taxon>
        <taxon>Metazoa</taxon>
        <taxon>Ecdysozoa</taxon>
        <taxon>Arthropoda</taxon>
        <taxon>Hexapoda</taxon>
        <taxon>Insecta</taxon>
        <taxon>Pterygota</taxon>
        <taxon>Neoptera</taxon>
        <taxon>Endopterygota</taxon>
        <taxon>Diptera</taxon>
        <taxon>Brachycera</taxon>
        <taxon>Muscomorpha</taxon>
        <taxon>Ephydroidea</taxon>
        <taxon>Drosophilidae</taxon>
        <taxon>Drosophila</taxon>
        <taxon>Sophophora</taxon>
    </lineage>
</organism>
<dbReference type="SUPFAM" id="SSF48452">
    <property type="entry name" value="TPR-like"/>
    <property type="match status" value="1"/>
</dbReference>
<dbReference type="PANTHER" id="PTHR21391:SF0">
    <property type="entry name" value="AT04489P-RELATED"/>
    <property type="match status" value="1"/>
</dbReference>